<evidence type="ECO:0000256" key="8">
    <source>
        <dbReference type="SAM" id="MobiDB-lite"/>
    </source>
</evidence>
<evidence type="ECO:0000259" key="9">
    <source>
        <dbReference type="PROSITE" id="PS51171"/>
    </source>
</evidence>
<dbReference type="GO" id="GO:0047769">
    <property type="term" value="F:arogenate dehydratase activity"/>
    <property type="evidence" value="ECO:0007669"/>
    <property type="project" value="UniProtKB-EC"/>
</dbReference>
<evidence type="ECO:0000256" key="6">
    <source>
        <dbReference type="ARBA" id="ARBA00023222"/>
    </source>
</evidence>
<dbReference type="EMBL" id="LR721775">
    <property type="protein sequence ID" value="VVV60945.1"/>
    <property type="molecule type" value="Genomic_DNA"/>
</dbReference>
<feature type="domain" description="ACT" evidence="10">
    <location>
        <begin position="290"/>
        <end position="380"/>
    </location>
</feature>
<feature type="compositionally biased region" description="Low complexity" evidence="8">
    <location>
        <begin position="23"/>
        <end position="37"/>
    </location>
</feature>
<dbReference type="InterPro" id="IPR001086">
    <property type="entry name" value="Preph_deHydtase"/>
</dbReference>
<name>A0A5K0X7Y1_9MAGN</name>
<dbReference type="GO" id="GO:0009094">
    <property type="term" value="P:L-phenylalanine biosynthetic process"/>
    <property type="evidence" value="ECO:0007669"/>
    <property type="project" value="UniProtKB-UniPathway"/>
</dbReference>
<comment type="pathway">
    <text evidence="2">Amino-acid biosynthesis; L-phenylalanine biosynthesis; L-phenylalanine from L-arogenate: step 1/1.</text>
</comment>
<dbReference type="PANTHER" id="PTHR21022:SF26">
    <property type="entry name" value="AROGENATE DEHYDRATASE_PREPHENATE DEHYDRATASE 2, CHLOROPLASTIC-LIKE"/>
    <property type="match status" value="1"/>
</dbReference>
<comment type="subcellular location">
    <subcellularLocation>
        <location evidence="1">Plastid</location>
        <location evidence="1">Chloroplast stroma</location>
    </subcellularLocation>
</comment>
<dbReference type="CDD" id="cd04905">
    <property type="entry name" value="ACT_CM-PDT"/>
    <property type="match status" value="1"/>
</dbReference>
<protein>
    <recommendedName>
        <fullName evidence="3">arogenate dehydratase</fullName>
        <ecNumber evidence="3">4.2.1.91</ecNumber>
    </recommendedName>
</protein>
<gene>
    <name evidence="11" type="ORF">NYM_LOCUS4354</name>
</gene>
<dbReference type="Gene3D" id="3.30.70.260">
    <property type="match status" value="1"/>
</dbReference>
<dbReference type="SUPFAM" id="SSF55021">
    <property type="entry name" value="ACT-like"/>
    <property type="match status" value="1"/>
</dbReference>
<dbReference type="EC" id="4.2.1.91" evidence="3"/>
<dbReference type="GO" id="GO:0009570">
    <property type="term" value="C:chloroplast stroma"/>
    <property type="evidence" value="ECO:0007669"/>
    <property type="project" value="UniProtKB-SubCell"/>
</dbReference>
<dbReference type="AlphaFoldDB" id="A0A5K0X7Y1"/>
<dbReference type="InterPro" id="IPR045865">
    <property type="entry name" value="ACT-like_dom_sf"/>
</dbReference>
<sequence length="382" mass="41359">MALRVPIPAGTGPGDRKVSSGQVRSARPASVRASSAGASGVKQRSFSPVKEQAAFATHLGLEMTVLELERLYSAVDPALRSAGPGSPAGFGSSGRPVRVAYQGTRGSYCQEAAMSAFATCDAFPCYQMEDAFQALLEKTADRAVIPFENSVDGVIYRNLDLLLRHNVSIVGELLVPVNHCLLAAPGTSLSGLRRIASHPQALSHCRSRIEELGVEVEEVSNSAEAARFLSENPVSDTAVIGSKIAAREFGLHILEQNFQDRNESNVNRFFQLSLDPAFPSPGTPGVRKTTIAFSLKNAVSDLFRALWPFESRNIPVTSVQHRPNRKNPVRVVGGGSETVRYFDYVFIVDLQGRASDRAVERALEQLKEITGFLRVLGTYASR</sequence>
<keyword evidence="5" id="KW-0057">Aromatic amino acid biosynthesis</keyword>
<evidence type="ECO:0000256" key="1">
    <source>
        <dbReference type="ARBA" id="ARBA00004470"/>
    </source>
</evidence>
<dbReference type="PROSITE" id="PS51671">
    <property type="entry name" value="ACT"/>
    <property type="match status" value="1"/>
</dbReference>
<evidence type="ECO:0000256" key="5">
    <source>
        <dbReference type="ARBA" id="ARBA00023141"/>
    </source>
</evidence>
<dbReference type="SUPFAM" id="SSF53850">
    <property type="entry name" value="Periplasmic binding protein-like II"/>
    <property type="match status" value="1"/>
</dbReference>
<evidence type="ECO:0000256" key="3">
    <source>
        <dbReference type="ARBA" id="ARBA00013259"/>
    </source>
</evidence>
<dbReference type="InterPro" id="IPR002912">
    <property type="entry name" value="ACT_dom"/>
</dbReference>
<dbReference type="PROSITE" id="PS51171">
    <property type="entry name" value="PREPHENATE_DEHYDR_3"/>
    <property type="match status" value="1"/>
</dbReference>
<dbReference type="OMA" id="NPLRMVT"/>
<keyword evidence="4" id="KW-0028">Amino-acid biosynthesis</keyword>
<proteinExistence type="predicted"/>
<feature type="domain" description="Prephenate dehydratase" evidence="9">
    <location>
        <begin position="98"/>
        <end position="273"/>
    </location>
</feature>
<keyword evidence="7" id="KW-0456">Lyase</keyword>
<feature type="region of interest" description="Disordered" evidence="8">
    <location>
        <begin position="1"/>
        <end position="37"/>
    </location>
</feature>
<dbReference type="OrthoDB" id="983542at2759"/>
<reference evidence="11" key="1">
    <citation type="submission" date="2019-09" db="EMBL/GenBank/DDBJ databases">
        <authorList>
            <person name="Zhang L."/>
        </authorList>
    </citation>
    <scope>NUCLEOTIDE SEQUENCE</scope>
</reference>
<keyword evidence="6" id="KW-0584">Phenylalanine biosynthesis</keyword>
<dbReference type="Gene3D" id="3.40.190.10">
    <property type="entry name" value="Periplasmic binding protein-like II"/>
    <property type="match status" value="2"/>
</dbReference>
<dbReference type="PANTHER" id="PTHR21022">
    <property type="entry name" value="PREPHENATE DEHYDRATASE P PROTEIN"/>
    <property type="match status" value="1"/>
</dbReference>
<dbReference type="Gramene" id="NC10G0065890.1">
    <property type="protein sequence ID" value="NC10G0065890.1:cds"/>
    <property type="gene ID" value="NC10G0065890"/>
</dbReference>
<organism evidence="11">
    <name type="scientific">Nymphaea colorata</name>
    <name type="common">pocket water lily</name>
    <dbReference type="NCBI Taxonomy" id="210225"/>
    <lineage>
        <taxon>Eukaryota</taxon>
        <taxon>Viridiplantae</taxon>
        <taxon>Streptophyta</taxon>
        <taxon>Embryophyta</taxon>
        <taxon>Tracheophyta</taxon>
        <taxon>Spermatophyta</taxon>
        <taxon>Magnoliopsida</taxon>
        <taxon>Nymphaeales</taxon>
        <taxon>Nymphaeaceae</taxon>
        <taxon>Nymphaea</taxon>
    </lineage>
</organism>
<evidence type="ECO:0000259" key="10">
    <source>
        <dbReference type="PROSITE" id="PS51671"/>
    </source>
</evidence>
<dbReference type="Pfam" id="PF00800">
    <property type="entry name" value="PDT"/>
    <property type="match status" value="1"/>
</dbReference>
<evidence type="ECO:0000313" key="11">
    <source>
        <dbReference type="EMBL" id="VVV60945.1"/>
    </source>
</evidence>
<accession>A0A5K0X7Y1</accession>
<evidence type="ECO:0000256" key="7">
    <source>
        <dbReference type="ARBA" id="ARBA00023239"/>
    </source>
</evidence>
<dbReference type="CDD" id="cd13631">
    <property type="entry name" value="PBP2_Ct-PDT_like"/>
    <property type="match status" value="1"/>
</dbReference>
<dbReference type="GO" id="GO:0004664">
    <property type="term" value="F:prephenate dehydratase activity"/>
    <property type="evidence" value="ECO:0007669"/>
    <property type="project" value="InterPro"/>
</dbReference>
<evidence type="ECO:0000256" key="2">
    <source>
        <dbReference type="ARBA" id="ARBA00004929"/>
    </source>
</evidence>
<dbReference type="UniPathway" id="UPA00121">
    <property type="reaction ID" value="UER00344"/>
</dbReference>
<evidence type="ECO:0000256" key="4">
    <source>
        <dbReference type="ARBA" id="ARBA00022605"/>
    </source>
</evidence>